<evidence type="ECO:0000313" key="3">
    <source>
        <dbReference type="EMBL" id="GBG36682.1"/>
    </source>
</evidence>
<evidence type="ECO:0000313" key="6">
    <source>
        <dbReference type="Proteomes" id="UP001139505"/>
    </source>
</evidence>
<name>A0AA37PQV5_9MYCO</name>
<comment type="caution">
    <text evidence="4">The sequence shown here is derived from an EMBL/GenBank/DDBJ whole genome shotgun (WGS) entry which is preliminary data.</text>
</comment>
<organism evidence="4 6">
    <name type="scientific">Mycobacterium montefiorense</name>
    <dbReference type="NCBI Taxonomy" id="154654"/>
    <lineage>
        <taxon>Bacteria</taxon>
        <taxon>Bacillati</taxon>
        <taxon>Actinomycetota</taxon>
        <taxon>Actinomycetes</taxon>
        <taxon>Mycobacteriales</taxon>
        <taxon>Mycobacteriaceae</taxon>
        <taxon>Mycobacterium</taxon>
        <taxon>Mycobacterium simiae complex</taxon>
    </lineage>
</organism>
<reference evidence="5" key="2">
    <citation type="submission" date="2018-04" db="EMBL/GenBank/DDBJ databases">
        <title>Draft genome sequence of Mycobacterium montefiorense isolated from Japanese black salamander.</title>
        <authorList>
            <person name="Fukano H."/>
            <person name="Yoshida M."/>
            <person name="Shimizu A."/>
            <person name="Iwao H."/>
            <person name="Kurata O."/>
            <person name="Katayama Y."/>
            <person name="Omatsu T."/>
            <person name="Mizutani T."/>
            <person name="Wada S."/>
            <person name="Hoshino Y."/>
        </authorList>
    </citation>
    <scope>NUCLEOTIDE SEQUENCE [LARGE SCALE GENOMIC DNA]</scope>
    <source>
        <strain evidence="5">BS</strain>
    </source>
</reference>
<gene>
    <name evidence="3" type="ORF">MmonteBS_10540</name>
    <name evidence="4" type="ORF">NJB18185_46050</name>
</gene>
<evidence type="ECO:0000313" key="4">
    <source>
        <dbReference type="EMBL" id="GKU74834.1"/>
    </source>
</evidence>
<dbReference type="Proteomes" id="UP000245060">
    <property type="component" value="Unassembled WGS sequence"/>
</dbReference>
<feature type="transmembrane region" description="Helical" evidence="2">
    <location>
        <begin position="66"/>
        <end position="90"/>
    </location>
</feature>
<keyword evidence="5" id="KW-1185">Reference proteome</keyword>
<reference evidence="4" key="4">
    <citation type="submission" date="2022-04" db="EMBL/GenBank/DDBJ databases">
        <authorList>
            <person name="Komine T."/>
            <person name="Fukano H."/>
            <person name="Wada S."/>
        </authorList>
    </citation>
    <scope>NUCLEOTIDE SEQUENCE</scope>
    <source>
        <strain evidence="4">NJB18185</strain>
    </source>
</reference>
<proteinExistence type="predicted"/>
<sequence>MTASQDPHVPQPPQHKQRSTGDTIATVIMFVLAAIAGVLSISFSFFFVMATDPCSNNNCDTSALDWAYAVTWGGVGVAALIAVGGIIIAASRKRLMWVWPTIALVLILVAVMIGAQLADSVVPRH</sequence>
<evidence type="ECO:0000313" key="5">
    <source>
        <dbReference type="Proteomes" id="UP000245060"/>
    </source>
</evidence>
<dbReference type="EMBL" id="BQYH01000063">
    <property type="protein sequence ID" value="GKU74834.1"/>
    <property type="molecule type" value="Genomic_DNA"/>
</dbReference>
<feature type="transmembrane region" description="Helical" evidence="2">
    <location>
        <begin position="24"/>
        <end position="46"/>
    </location>
</feature>
<evidence type="ECO:0000256" key="2">
    <source>
        <dbReference type="SAM" id="Phobius"/>
    </source>
</evidence>
<accession>A0AA37PQV5</accession>
<reference evidence="3" key="1">
    <citation type="journal article" date="2018" name="Genome Announc.">
        <title>Draft Genome Sequence of Mycobacterium montefiorense Isolated from Japanese Black Salamander (Hynobius nigrescens).</title>
        <authorList>
            <person name="Fukano H."/>
            <person name="Yoshida M."/>
            <person name="Shimizu A."/>
            <person name="Iwao H."/>
            <person name="Katayama Y."/>
            <person name="Omatsu T."/>
            <person name="Mizutani T."/>
            <person name="Kurata O."/>
            <person name="Wada S."/>
            <person name="Hoshino Y."/>
        </authorList>
    </citation>
    <scope>NUCLEOTIDE SEQUENCE</scope>
    <source>
        <strain evidence="3">BS</strain>
    </source>
</reference>
<reference evidence="4" key="3">
    <citation type="journal article" date="2022" name="Microbiol. Resour. Announc.">
        <title>Draft Genome Sequences of Eight Mycobacterium montefiorense Strains Isolated from Salamanders in Captivity.</title>
        <authorList>
            <person name="Komine T."/>
            <person name="Ihara H."/>
            <person name="Fukano H."/>
            <person name="Hoshino Y."/>
            <person name="Kurata O."/>
            <person name="Wada S."/>
        </authorList>
    </citation>
    <scope>NUCLEOTIDE SEQUENCE</scope>
    <source>
        <strain evidence="4">NJB18185</strain>
    </source>
</reference>
<dbReference type="Proteomes" id="UP001139505">
    <property type="component" value="Unassembled WGS sequence"/>
</dbReference>
<protein>
    <submittedName>
        <fullName evidence="4">Uncharacterized protein</fullName>
    </submittedName>
</protein>
<evidence type="ECO:0000256" key="1">
    <source>
        <dbReference type="SAM" id="MobiDB-lite"/>
    </source>
</evidence>
<keyword evidence="2" id="KW-0472">Membrane</keyword>
<dbReference type="AlphaFoldDB" id="A0AA37PQV5"/>
<feature type="region of interest" description="Disordered" evidence="1">
    <location>
        <begin position="1"/>
        <end position="20"/>
    </location>
</feature>
<dbReference type="RefSeq" id="WP_108920872.1">
    <property type="nucleotide sequence ID" value="NZ_BFCH01000007.1"/>
</dbReference>
<dbReference type="EMBL" id="BFCH01000007">
    <property type="protein sequence ID" value="GBG36682.1"/>
    <property type="molecule type" value="Genomic_DNA"/>
</dbReference>
<feature type="transmembrane region" description="Helical" evidence="2">
    <location>
        <begin position="97"/>
        <end position="118"/>
    </location>
</feature>
<keyword evidence="2" id="KW-0812">Transmembrane</keyword>
<keyword evidence="2" id="KW-1133">Transmembrane helix</keyword>